<dbReference type="Gene3D" id="3.10.450.50">
    <property type="match status" value="1"/>
</dbReference>
<dbReference type="EMBL" id="JAEQNC010000021">
    <property type="protein sequence ID" value="MBL0375293.1"/>
    <property type="molecule type" value="Genomic_DNA"/>
</dbReference>
<name>A0A937CRD4_9HYPH</name>
<dbReference type="SUPFAM" id="SSF54427">
    <property type="entry name" value="NTF2-like"/>
    <property type="match status" value="1"/>
</dbReference>
<dbReference type="InterPro" id="IPR032710">
    <property type="entry name" value="NTF2-like_dom_sf"/>
</dbReference>
<dbReference type="InterPro" id="IPR009959">
    <property type="entry name" value="Cyclase_SnoaL-like"/>
</dbReference>
<protein>
    <submittedName>
        <fullName evidence="1">Ester cyclase</fullName>
    </submittedName>
</protein>
<accession>A0A937CRD4</accession>
<dbReference type="RefSeq" id="WP_201663839.1">
    <property type="nucleotide sequence ID" value="NZ_JAEQNC010000021.1"/>
</dbReference>
<sequence>MSEDNKAVVRRLYEAWNSGDFVTMEQLMSDDFIEHEPLPGMDGSKAAVVAFFKATSAAFGGFTIKPDMVLGDGDLVSALATATGTHHGEFMGVPATGRKITIAVADYMRVKDGKVTEHWGIMDAASLMQQLTR</sequence>
<keyword evidence="2" id="KW-1185">Reference proteome</keyword>
<dbReference type="PANTHER" id="PTHR38436:SF1">
    <property type="entry name" value="ESTER CYCLASE"/>
    <property type="match status" value="1"/>
</dbReference>
<reference evidence="1" key="1">
    <citation type="submission" date="2021-01" db="EMBL/GenBank/DDBJ databases">
        <title>Rhizobium sp. strain KVB221 16S ribosomal RNA gene Genome sequencing and assembly.</title>
        <authorList>
            <person name="Kang M."/>
        </authorList>
    </citation>
    <scope>NUCLEOTIDE SEQUENCE</scope>
    <source>
        <strain evidence="1">KVB221</strain>
    </source>
</reference>
<dbReference type="AlphaFoldDB" id="A0A937CRD4"/>
<gene>
    <name evidence="1" type="ORF">JJB09_25080</name>
</gene>
<proteinExistence type="predicted"/>
<dbReference type="GO" id="GO:0030638">
    <property type="term" value="P:polyketide metabolic process"/>
    <property type="evidence" value="ECO:0007669"/>
    <property type="project" value="InterPro"/>
</dbReference>
<organism evidence="1 2">
    <name type="scientific">Rhizobium setariae</name>
    <dbReference type="NCBI Taxonomy" id="2801340"/>
    <lineage>
        <taxon>Bacteria</taxon>
        <taxon>Pseudomonadati</taxon>
        <taxon>Pseudomonadota</taxon>
        <taxon>Alphaproteobacteria</taxon>
        <taxon>Hyphomicrobiales</taxon>
        <taxon>Rhizobiaceae</taxon>
        <taxon>Rhizobium/Agrobacterium group</taxon>
        <taxon>Rhizobium</taxon>
    </lineage>
</organism>
<comment type="caution">
    <text evidence="1">The sequence shown here is derived from an EMBL/GenBank/DDBJ whole genome shotgun (WGS) entry which is preliminary data.</text>
</comment>
<evidence type="ECO:0000313" key="1">
    <source>
        <dbReference type="EMBL" id="MBL0375293.1"/>
    </source>
</evidence>
<dbReference type="Pfam" id="PF07366">
    <property type="entry name" value="SnoaL"/>
    <property type="match status" value="1"/>
</dbReference>
<dbReference type="PANTHER" id="PTHR38436">
    <property type="entry name" value="POLYKETIDE CYCLASE SNOAL-LIKE DOMAIN"/>
    <property type="match status" value="1"/>
</dbReference>
<evidence type="ECO:0000313" key="2">
    <source>
        <dbReference type="Proteomes" id="UP000633219"/>
    </source>
</evidence>
<dbReference type="Proteomes" id="UP000633219">
    <property type="component" value="Unassembled WGS sequence"/>
</dbReference>